<sequence>MIDIGRMARALCVALACAALPAGAALAQGKLRTGTIGTVTYASGGNSVDERAALETMRAAFNLRLAFAVHDTGAKLGNVALVVEDVRQGPVFKLAGSGPLVYLKLPPGTYTVSATSKGVEQRRRVTLDRFGEARELFIYWVP</sequence>
<organism evidence="2 5">
    <name type="scientific">Pseudoduganella albidiflava</name>
    <dbReference type="NCBI Taxonomy" id="321983"/>
    <lineage>
        <taxon>Bacteria</taxon>
        <taxon>Pseudomonadati</taxon>
        <taxon>Pseudomonadota</taxon>
        <taxon>Betaproteobacteria</taxon>
        <taxon>Burkholderiales</taxon>
        <taxon>Oxalobacteraceae</taxon>
        <taxon>Telluria group</taxon>
        <taxon>Pseudoduganella</taxon>
    </lineage>
</organism>
<proteinExistence type="predicted"/>
<evidence type="ECO:0000313" key="5">
    <source>
        <dbReference type="Proteomes" id="UP000628442"/>
    </source>
</evidence>
<reference evidence="3 4" key="2">
    <citation type="submission" date="2019-02" db="EMBL/GenBank/DDBJ databases">
        <title>Draft Genome Sequences of Six Type Strains of the Genus Massilia.</title>
        <authorList>
            <person name="Miess H."/>
            <person name="Frediansyhah A."/>
            <person name="Gross H."/>
        </authorList>
    </citation>
    <scope>NUCLEOTIDE SEQUENCE [LARGE SCALE GENOMIC DNA]</scope>
    <source>
        <strain evidence="3 4">DSM 17472</strain>
    </source>
</reference>
<protein>
    <recommendedName>
        <fullName evidence="6">Carboxypeptidase regulatory-like domain-containing protein</fullName>
    </recommendedName>
</protein>
<evidence type="ECO:0000256" key="1">
    <source>
        <dbReference type="SAM" id="SignalP"/>
    </source>
</evidence>
<name>A0A411X037_9BURK</name>
<evidence type="ECO:0000313" key="4">
    <source>
        <dbReference type="Proteomes" id="UP000292307"/>
    </source>
</evidence>
<evidence type="ECO:0000313" key="3">
    <source>
        <dbReference type="EMBL" id="QBI02310.1"/>
    </source>
</evidence>
<reference evidence="2" key="1">
    <citation type="journal article" date="2014" name="Int. J. Syst. Evol. Microbiol.">
        <title>Complete genome sequence of Corynebacterium casei LMG S-19264T (=DSM 44701T), isolated from a smear-ripened cheese.</title>
        <authorList>
            <consortium name="US DOE Joint Genome Institute (JGI-PGF)"/>
            <person name="Walter F."/>
            <person name="Albersmeier A."/>
            <person name="Kalinowski J."/>
            <person name="Ruckert C."/>
        </authorList>
    </citation>
    <scope>NUCLEOTIDE SEQUENCE</scope>
    <source>
        <strain evidence="2">KCTC 12343</strain>
    </source>
</reference>
<accession>A0A411X037</accession>
<dbReference type="Proteomes" id="UP000292307">
    <property type="component" value="Chromosome"/>
</dbReference>
<dbReference type="AlphaFoldDB" id="A0A411X037"/>
<evidence type="ECO:0008006" key="6">
    <source>
        <dbReference type="Google" id="ProtNLM"/>
    </source>
</evidence>
<feature type="signal peptide" evidence="1">
    <location>
        <begin position="1"/>
        <end position="27"/>
    </location>
</feature>
<feature type="chain" id="PRO_5044601815" description="Carboxypeptidase regulatory-like domain-containing protein" evidence="1">
    <location>
        <begin position="28"/>
        <end position="142"/>
    </location>
</feature>
<gene>
    <name evidence="3" type="ORF">EYF70_16775</name>
    <name evidence="2" type="ORF">GCM10007387_56620</name>
</gene>
<keyword evidence="4" id="KW-1185">Reference proteome</keyword>
<dbReference type="EMBL" id="CP036401">
    <property type="protein sequence ID" value="QBI02310.1"/>
    <property type="molecule type" value="Genomic_DNA"/>
</dbReference>
<reference evidence="2" key="3">
    <citation type="submission" date="2022-12" db="EMBL/GenBank/DDBJ databases">
        <authorList>
            <person name="Sun Q."/>
            <person name="Kim S."/>
        </authorList>
    </citation>
    <scope>NUCLEOTIDE SEQUENCE</scope>
    <source>
        <strain evidence="2">KCTC 12343</strain>
    </source>
</reference>
<keyword evidence="1" id="KW-0732">Signal</keyword>
<dbReference type="RefSeq" id="WP_131146425.1">
    <property type="nucleotide sequence ID" value="NZ_BMWV01000022.1"/>
</dbReference>
<dbReference type="EMBL" id="BMWV01000022">
    <property type="protein sequence ID" value="GGY67085.1"/>
    <property type="molecule type" value="Genomic_DNA"/>
</dbReference>
<dbReference type="OrthoDB" id="5568005at2"/>
<evidence type="ECO:0000313" key="2">
    <source>
        <dbReference type="EMBL" id="GGY67085.1"/>
    </source>
</evidence>
<dbReference type="Proteomes" id="UP000628442">
    <property type="component" value="Unassembled WGS sequence"/>
</dbReference>